<dbReference type="InterPro" id="IPR025946">
    <property type="entry name" value="CABIT_dom"/>
</dbReference>
<feature type="region of interest" description="Disordered" evidence="1">
    <location>
        <begin position="1"/>
        <end position="42"/>
    </location>
</feature>
<sequence length="851" mass="97498">MFGNTTVSSRSSSSRSGNSYGRNSSMPSLRMRNPLSPKTSFNPLFRHSDQLTSFDASNFVLQDEKCKRLEKKRTYLRRYNSHESSYSFDIIRADSQNNTPDSTKSRLGETKSSSADRKNEREYSARDFLERYSLPRVIKVDGGEPLLLYRCFDSFTKIQAKTVFIKKGKEKVDENLLHFPEGYSGWFSLLNDKGEKHAVAHSSILHLVREQVCSFLAAQPFTAYATQSSDPADLDGKLAYFKTQVAGGQLFQLRAVFQHQERSEGRSKNSTRSSRISRSARDKDLANRYAQLISQSNQELYVPLTTKGEFYETHTSLKSRVCFPGMLDKTGPLALDKDCLYKISHLLRRVALPVKVKLLHGSLPDGVPKDCTDTFILEKKFREPLLVTCTLPPPWSDIKHEINCFNLNSKLRISKFTFGFDSENRLFKSQRLQAALAFCHKNVENWYKEVKLVPNVGEESKEEENKEEKARPRKVEEDVCTNCKKNKRQCKDFGCNVHVEIDTSKENKQIISKEILEKFPKPKKWYQHFKILSSSNEEKFEELKDPMDGMEKRRSIDRYKDMSKLIEEKLGRRGYNPVKKSASFMFSTKRLDLDETQKKSDNPSLLKCQSLDSQLYPLAEESYEKCGTSKSNKSDNLSYEFQMCILDPESESAQRKTRQEINIIRKNEIKQENIIITHVNIENQGSSGSGKLKKTKPDLIPTLPKGETVTNSFITERLCAEFHVKTKVQKKSSNKIESHKSHANISVINPKRNVPKQSQKDDYKVSRVLLNVEEIPYSHVADEVCSSPTGKMENIYAEICETETQVCNKCDSKNCECLRTKSTQYCYVKLGSNGDSVTQSDSDEAIYNTLR</sequence>
<dbReference type="Pfam" id="PF12736">
    <property type="entry name" value="CABIT"/>
    <property type="match status" value="1"/>
</dbReference>
<feature type="domain" description="CABIT" evidence="2">
    <location>
        <begin position="158"/>
        <end position="413"/>
    </location>
</feature>
<proteinExistence type="predicted"/>
<evidence type="ECO:0000313" key="4">
    <source>
        <dbReference type="Proteomes" id="UP001516400"/>
    </source>
</evidence>
<organism evidence="3 4">
    <name type="scientific">Cryptolaemus montrouzieri</name>
    <dbReference type="NCBI Taxonomy" id="559131"/>
    <lineage>
        <taxon>Eukaryota</taxon>
        <taxon>Metazoa</taxon>
        <taxon>Ecdysozoa</taxon>
        <taxon>Arthropoda</taxon>
        <taxon>Hexapoda</taxon>
        <taxon>Insecta</taxon>
        <taxon>Pterygota</taxon>
        <taxon>Neoptera</taxon>
        <taxon>Endopterygota</taxon>
        <taxon>Coleoptera</taxon>
        <taxon>Polyphaga</taxon>
        <taxon>Cucujiformia</taxon>
        <taxon>Coccinelloidea</taxon>
        <taxon>Coccinellidae</taxon>
        <taxon>Scymninae</taxon>
        <taxon>Scymnini</taxon>
        <taxon>Cryptolaemus</taxon>
    </lineage>
</organism>
<reference evidence="3 4" key="1">
    <citation type="journal article" date="2021" name="BMC Biol.">
        <title>Horizontally acquired antibacterial genes associated with adaptive radiation of ladybird beetles.</title>
        <authorList>
            <person name="Li H.S."/>
            <person name="Tang X.F."/>
            <person name="Huang Y.H."/>
            <person name="Xu Z.Y."/>
            <person name="Chen M.L."/>
            <person name="Du X.Y."/>
            <person name="Qiu B.Y."/>
            <person name="Chen P.T."/>
            <person name="Zhang W."/>
            <person name="Slipinski A."/>
            <person name="Escalona H.E."/>
            <person name="Waterhouse R.M."/>
            <person name="Zwick A."/>
            <person name="Pang H."/>
        </authorList>
    </citation>
    <scope>NUCLEOTIDE SEQUENCE [LARGE SCALE GENOMIC DNA]</scope>
    <source>
        <strain evidence="3">SYSU2018</strain>
    </source>
</reference>
<protein>
    <recommendedName>
        <fullName evidence="2">CABIT domain-containing protein</fullName>
    </recommendedName>
</protein>
<dbReference type="Proteomes" id="UP001516400">
    <property type="component" value="Unassembled WGS sequence"/>
</dbReference>
<evidence type="ECO:0000313" key="3">
    <source>
        <dbReference type="EMBL" id="KAL3285710.1"/>
    </source>
</evidence>
<dbReference type="EMBL" id="JABFTP020000185">
    <property type="protein sequence ID" value="KAL3285710.1"/>
    <property type="molecule type" value="Genomic_DNA"/>
</dbReference>
<name>A0ABD2P561_9CUCU</name>
<evidence type="ECO:0000256" key="1">
    <source>
        <dbReference type="SAM" id="MobiDB-lite"/>
    </source>
</evidence>
<feature type="region of interest" description="Disordered" evidence="1">
    <location>
        <begin position="261"/>
        <end position="280"/>
    </location>
</feature>
<feature type="compositionally biased region" description="Basic and acidic residues" evidence="1">
    <location>
        <begin position="103"/>
        <end position="120"/>
    </location>
</feature>
<feature type="compositionally biased region" description="Low complexity" evidence="1">
    <location>
        <begin position="8"/>
        <end position="25"/>
    </location>
</feature>
<gene>
    <name evidence="3" type="ORF">HHI36_000240</name>
</gene>
<comment type="caution">
    <text evidence="3">The sequence shown here is derived from an EMBL/GenBank/DDBJ whole genome shotgun (WGS) entry which is preliminary data.</text>
</comment>
<evidence type="ECO:0000259" key="2">
    <source>
        <dbReference type="Pfam" id="PF12736"/>
    </source>
</evidence>
<feature type="region of interest" description="Disordered" evidence="1">
    <location>
        <begin position="90"/>
        <end position="120"/>
    </location>
</feature>
<accession>A0ABD2P561</accession>
<dbReference type="AlphaFoldDB" id="A0ABD2P561"/>
<feature type="compositionally biased region" description="Low complexity" evidence="1">
    <location>
        <begin position="268"/>
        <end position="277"/>
    </location>
</feature>
<keyword evidence="4" id="KW-1185">Reference proteome</keyword>